<keyword evidence="2" id="KW-1185">Reference proteome</keyword>
<reference evidence="1 2" key="1">
    <citation type="journal article" date="2018" name="ACS Chem. Biol.">
        <title>Ketoreductase domain dysfunction expands chemodiversity: malyngamide biosynthesis in the cyanobacterium Okeania hirsuta.</title>
        <authorList>
            <person name="Moss N.A."/>
            <person name="Leao T."/>
            <person name="Rankin M."/>
            <person name="McCullough T.M."/>
            <person name="Qu P."/>
            <person name="Korobeynikov A."/>
            <person name="Smith J.L."/>
            <person name="Gerwick L."/>
            <person name="Gerwick W.H."/>
        </authorList>
    </citation>
    <scope>NUCLEOTIDE SEQUENCE [LARGE SCALE GENOMIC DNA]</scope>
    <source>
        <strain evidence="1 2">PAB10Feb10-1</strain>
    </source>
</reference>
<evidence type="ECO:0000313" key="2">
    <source>
        <dbReference type="Proteomes" id="UP000269154"/>
    </source>
</evidence>
<protein>
    <submittedName>
        <fullName evidence="1">Uncharacterized protein</fullName>
    </submittedName>
</protein>
<dbReference type="Proteomes" id="UP000269154">
    <property type="component" value="Unassembled WGS sequence"/>
</dbReference>
<sequence>MPNQLVTFSALGIIPESITDADIPNLPSNASQNDPNADLETRARSYLDLNCGYCHRPGTGNRAVFDARINTPLYLSNLFTDELTKVWAYPESM</sequence>
<accession>A0A3N6PQ36</accession>
<dbReference type="EMBL" id="RCBY01000512">
    <property type="protein sequence ID" value="RQH17289.1"/>
    <property type="molecule type" value="Genomic_DNA"/>
</dbReference>
<name>A0A3N6PQ36_9CYAN</name>
<proteinExistence type="predicted"/>
<dbReference type="AlphaFoldDB" id="A0A3N6PQ36"/>
<comment type="caution">
    <text evidence="1">The sequence shown here is derived from an EMBL/GenBank/DDBJ whole genome shotgun (WGS) entry which is preliminary data.</text>
</comment>
<organism evidence="1 2">
    <name type="scientific">Okeania hirsuta</name>
    <dbReference type="NCBI Taxonomy" id="1458930"/>
    <lineage>
        <taxon>Bacteria</taxon>
        <taxon>Bacillati</taxon>
        <taxon>Cyanobacteriota</taxon>
        <taxon>Cyanophyceae</taxon>
        <taxon>Oscillatoriophycideae</taxon>
        <taxon>Oscillatoriales</taxon>
        <taxon>Microcoleaceae</taxon>
        <taxon>Okeania</taxon>
    </lineage>
</organism>
<evidence type="ECO:0000313" key="1">
    <source>
        <dbReference type="EMBL" id="RQH17289.1"/>
    </source>
</evidence>
<gene>
    <name evidence="1" type="ORF">D5R40_33445</name>
</gene>